<reference evidence="1" key="1">
    <citation type="journal article" date="2014" name="Front. Microbiol.">
        <title>High frequency of phylogenetically diverse reductive dehalogenase-homologous genes in deep subseafloor sedimentary metagenomes.</title>
        <authorList>
            <person name="Kawai M."/>
            <person name="Futagami T."/>
            <person name="Toyoda A."/>
            <person name="Takaki Y."/>
            <person name="Nishi S."/>
            <person name="Hori S."/>
            <person name="Arai W."/>
            <person name="Tsubouchi T."/>
            <person name="Morono Y."/>
            <person name="Uchiyama I."/>
            <person name="Ito T."/>
            <person name="Fujiyama A."/>
            <person name="Inagaki F."/>
            <person name="Takami H."/>
        </authorList>
    </citation>
    <scope>NUCLEOTIDE SEQUENCE</scope>
    <source>
        <strain evidence="1">Expedition CK06-06</strain>
    </source>
</reference>
<name>X1K541_9ZZZZ</name>
<proteinExistence type="predicted"/>
<sequence>SIQLAVEVDQIMNDHIRTAAGEERHNILGKDSCIDFQLAQHFG</sequence>
<feature type="non-terminal residue" evidence="1">
    <location>
        <position position="1"/>
    </location>
</feature>
<organism evidence="1">
    <name type="scientific">marine sediment metagenome</name>
    <dbReference type="NCBI Taxonomy" id="412755"/>
    <lineage>
        <taxon>unclassified sequences</taxon>
        <taxon>metagenomes</taxon>
        <taxon>ecological metagenomes</taxon>
    </lineage>
</organism>
<protein>
    <submittedName>
        <fullName evidence="1">Uncharacterized protein</fullName>
    </submittedName>
</protein>
<dbReference type="AlphaFoldDB" id="X1K541"/>
<dbReference type="EMBL" id="BARU01035872">
    <property type="protein sequence ID" value="GAH85379.1"/>
    <property type="molecule type" value="Genomic_DNA"/>
</dbReference>
<evidence type="ECO:0000313" key="1">
    <source>
        <dbReference type="EMBL" id="GAH85379.1"/>
    </source>
</evidence>
<comment type="caution">
    <text evidence="1">The sequence shown here is derived from an EMBL/GenBank/DDBJ whole genome shotgun (WGS) entry which is preliminary data.</text>
</comment>
<accession>X1K541</accession>
<gene>
    <name evidence="1" type="ORF">S03H2_56089</name>
</gene>